<accession>A0AC58KX11</accession>
<evidence type="ECO:0000313" key="2">
    <source>
        <dbReference type="RefSeq" id="XP_073909409.1"/>
    </source>
</evidence>
<dbReference type="RefSeq" id="XP_073909409.1">
    <property type="nucleotide sequence ID" value="XM_074053308.1"/>
</dbReference>
<dbReference type="Proteomes" id="UP001732720">
    <property type="component" value="Chromosome 14"/>
</dbReference>
<protein>
    <submittedName>
        <fullName evidence="2">Arrestin domain-containing protein 5</fullName>
    </submittedName>
</protein>
<sequence length="423" mass="45781">MTFKQPATLPAPDNSLAFPPKHWGLPSGHCGQMTSQRDDTVAKEPGISVPPERGEDVFPPPQAAMSVVKSIELVLPKDAVHLAGSTIIGQVILTLNSTLVNPTVNVELMGRGYVEWSEEIDPSRDYSRDVTCSNKAVYVHQMKTFRVDGKGRRAADRDREGLKAPRAHRHQDRTQVSGSLQAVLPPGDTINNAQRSQASCRRSRSKRVIERKGGDASYGFTDLRLSPQIWIQVRASSLQISKALVTLGSQSCSFTPFGRLHQHLDSSELLHQEVNTRMAAFDTTKVVSTLTLPLLLSVSSNPQDSEIMRTRYELVITVHLPWSLASIRAKVPSSSPEPHGHSWLPAQEEAAMGSGSPHKLKGNSAFTQSFSSLTSLGGPGHPGRGKGPECAPPAGSRGPGHGSQMDDSVPLGHSVRSGDIWDN</sequence>
<evidence type="ECO:0000313" key="1">
    <source>
        <dbReference type="Proteomes" id="UP001732720"/>
    </source>
</evidence>
<proteinExistence type="predicted"/>
<name>A0AC58KX11_CASCN</name>
<reference evidence="2" key="1">
    <citation type="submission" date="2025-08" db="UniProtKB">
        <authorList>
            <consortium name="RefSeq"/>
        </authorList>
    </citation>
    <scope>IDENTIFICATION</scope>
</reference>
<organism evidence="1 2">
    <name type="scientific">Castor canadensis</name>
    <name type="common">American beaver</name>
    <dbReference type="NCBI Taxonomy" id="51338"/>
    <lineage>
        <taxon>Eukaryota</taxon>
        <taxon>Metazoa</taxon>
        <taxon>Chordata</taxon>
        <taxon>Craniata</taxon>
        <taxon>Vertebrata</taxon>
        <taxon>Euteleostomi</taxon>
        <taxon>Mammalia</taxon>
        <taxon>Eutheria</taxon>
        <taxon>Euarchontoglires</taxon>
        <taxon>Glires</taxon>
        <taxon>Rodentia</taxon>
        <taxon>Castorimorpha</taxon>
        <taxon>Castoridae</taxon>
        <taxon>Castor</taxon>
    </lineage>
</organism>
<keyword evidence="1" id="KW-1185">Reference proteome</keyword>
<gene>
    <name evidence="2" type="primary">Arrdc5</name>
</gene>